<evidence type="ECO:0000313" key="1">
    <source>
        <dbReference type="EMBL" id="CDT00553.1"/>
    </source>
</evidence>
<protein>
    <submittedName>
        <fullName evidence="1">Uncharacterized protein</fullName>
    </submittedName>
</protein>
<dbReference type="Proteomes" id="UP000049495">
    <property type="component" value="Unassembled WGS sequence"/>
</dbReference>
<accession>A0A822MSV4</accession>
<name>A0A822MSV4_9VIBR</name>
<reference evidence="2" key="1">
    <citation type="submission" date="2014-06" db="EMBL/GenBank/DDBJ databases">
        <authorList>
            <person name="Le Roux Frederique"/>
        </authorList>
    </citation>
    <scope>NUCLEOTIDE SEQUENCE [LARGE SCALE GENOMIC DNA]</scope>
    <source>
        <strain evidence="2">J5-5</strain>
    </source>
</reference>
<dbReference type="AlphaFoldDB" id="A0A822MSV4"/>
<dbReference type="EMBL" id="CCJV01000042">
    <property type="protein sequence ID" value="CDT00553.1"/>
    <property type="molecule type" value="Genomic_DNA"/>
</dbReference>
<evidence type="ECO:0000313" key="2">
    <source>
        <dbReference type="Proteomes" id="UP000049495"/>
    </source>
</evidence>
<sequence>MKGESISNHWLGSHPIGFILVVSQGYECKKRLIFKYSYVPLFHNESMCRIDSTGPIEIGGENEKLQSEKWVAINTISRWW</sequence>
<comment type="caution">
    <text evidence="1">The sequence shown here is derived from an EMBL/GenBank/DDBJ whole genome shotgun (WGS) entry which is preliminary data.</text>
</comment>
<gene>
    <name evidence="1" type="ORF">VCR5J5_1360071</name>
</gene>
<organism evidence="1 2">
    <name type="scientific">Vibrio crassostreae</name>
    <dbReference type="NCBI Taxonomy" id="246167"/>
    <lineage>
        <taxon>Bacteria</taxon>
        <taxon>Pseudomonadati</taxon>
        <taxon>Pseudomonadota</taxon>
        <taxon>Gammaproteobacteria</taxon>
        <taxon>Vibrionales</taxon>
        <taxon>Vibrionaceae</taxon>
        <taxon>Vibrio</taxon>
    </lineage>
</organism>
<proteinExistence type="predicted"/>